<dbReference type="GO" id="GO:1902387">
    <property type="term" value="F:ceramide 1-phosphate binding"/>
    <property type="evidence" value="ECO:0007669"/>
    <property type="project" value="TreeGrafter"/>
</dbReference>
<dbReference type="PANTHER" id="PTHR10219">
    <property type="entry name" value="GLYCOLIPID TRANSFER PROTEIN-RELATED"/>
    <property type="match status" value="1"/>
</dbReference>
<organism evidence="3 4">
    <name type="scientific">Cryptosporidium muris (strain RN66)</name>
    <dbReference type="NCBI Taxonomy" id="441375"/>
    <lineage>
        <taxon>Eukaryota</taxon>
        <taxon>Sar</taxon>
        <taxon>Alveolata</taxon>
        <taxon>Apicomplexa</taxon>
        <taxon>Conoidasida</taxon>
        <taxon>Coccidia</taxon>
        <taxon>Eucoccidiorida</taxon>
        <taxon>Eimeriorina</taxon>
        <taxon>Cryptosporidiidae</taxon>
        <taxon>Cryptosporidium</taxon>
    </lineage>
</organism>
<reference evidence="3" key="1">
    <citation type="submission" date="2008-06" db="EMBL/GenBank/DDBJ databases">
        <authorList>
            <person name="Lorenzi H."/>
            <person name="Inman J."/>
            <person name="Miller J."/>
            <person name="Schobel S."/>
            <person name="Amedeo P."/>
            <person name="Caler E.V."/>
            <person name="da Silva J."/>
        </authorList>
    </citation>
    <scope>NUCLEOTIDE SEQUENCE [LARGE SCALE GENOMIC DNA]</scope>
    <source>
        <strain evidence="3">RN66</strain>
    </source>
</reference>
<dbReference type="AlphaFoldDB" id="B6ACG1"/>
<dbReference type="VEuPathDB" id="CryptoDB:CMU_015620"/>
<proteinExistence type="predicted"/>
<dbReference type="OMA" id="WMKRTIE"/>
<evidence type="ECO:0000256" key="1">
    <source>
        <dbReference type="ARBA" id="ARBA00022448"/>
    </source>
</evidence>
<accession>B6ACG1</accession>
<dbReference type="Proteomes" id="UP000001460">
    <property type="component" value="Unassembled WGS sequence"/>
</dbReference>
<keyword evidence="1" id="KW-0813">Transport</keyword>
<dbReference type="eggNOG" id="KOG3221">
    <property type="taxonomic scope" value="Eukaryota"/>
</dbReference>
<gene>
    <name evidence="3" type="ORF">CMU_015620</name>
</gene>
<evidence type="ECO:0000259" key="2">
    <source>
        <dbReference type="Pfam" id="PF08718"/>
    </source>
</evidence>
<dbReference type="PANTHER" id="PTHR10219:SF25">
    <property type="entry name" value="PLECKSTRIN HOMOLOGY DOMAIN-CONTAINING FAMILY A MEMBER 8"/>
    <property type="match status" value="1"/>
</dbReference>
<dbReference type="RefSeq" id="XP_002140164.1">
    <property type="nucleotide sequence ID" value="XM_002140128.1"/>
</dbReference>
<keyword evidence="4" id="KW-1185">Reference proteome</keyword>
<dbReference type="GeneID" id="6995459"/>
<dbReference type="Gene3D" id="1.10.3520.10">
    <property type="entry name" value="Glycolipid transfer protein"/>
    <property type="match status" value="1"/>
</dbReference>
<dbReference type="EMBL" id="DS989728">
    <property type="protein sequence ID" value="EEA05815.1"/>
    <property type="molecule type" value="Genomic_DNA"/>
</dbReference>
<sequence length="246" mass="27538">MTAVEILSRAPFVELQRKFCECDPLGRNSEGCKYTAELAYNFSMAYSITGDKDSNIIPLMEGICTAALSVVSLYPKILGENFICTILKDDLIGSSSASLKLWQQDCPETRTVEEFLIREIDIHGLEELRSNRSSAVVKFLWMIRALNFILKFLENAVTGNSDNLFSAATNAYTTALKPYHGFMKAGIVNLALQLCPSRMKFMGALGFQDMDVALDICRRLIQVSKPCIEQVNCLLIKYNCNFPDKV</sequence>
<feature type="domain" description="Glycolipid transfer protein" evidence="2">
    <location>
        <begin position="65"/>
        <end position="206"/>
    </location>
</feature>
<dbReference type="Pfam" id="PF08718">
    <property type="entry name" value="GLTP"/>
    <property type="match status" value="1"/>
</dbReference>
<dbReference type="InterPro" id="IPR014830">
    <property type="entry name" value="Glycolipid_transfer_prot_dom"/>
</dbReference>
<dbReference type="OrthoDB" id="205255at2759"/>
<dbReference type="GO" id="GO:1902388">
    <property type="term" value="F:ceramide 1-phosphate transfer activity"/>
    <property type="evidence" value="ECO:0007669"/>
    <property type="project" value="TreeGrafter"/>
</dbReference>
<dbReference type="GO" id="GO:0016020">
    <property type="term" value="C:membrane"/>
    <property type="evidence" value="ECO:0007669"/>
    <property type="project" value="TreeGrafter"/>
</dbReference>
<evidence type="ECO:0000313" key="4">
    <source>
        <dbReference type="Proteomes" id="UP000001460"/>
    </source>
</evidence>
<name>B6ACG1_CRYMR</name>
<evidence type="ECO:0000313" key="3">
    <source>
        <dbReference type="EMBL" id="EEA05815.1"/>
    </source>
</evidence>
<dbReference type="GO" id="GO:0005829">
    <property type="term" value="C:cytosol"/>
    <property type="evidence" value="ECO:0007669"/>
    <property type="project" value="TreeGrafter"/>
</dbReference>
<dbReference type="STRING" id="441375.B6ACG1"/>
<dbReference type="InterPro" id="IPR036497">
    <property type="entry name" value="GLTP_sf"/>
</dbReference>
<dbReference type="SUPFAM" id="SSF110004">
    <property type="entry name" value="Glycolipid transfer protein, GLTP"/>
    <property type="match status" value="1"/>
</dbReference>
<protein>
    <recommendedName>
        <fullName evidence="2">Glycolipid transfer protein domain-containing protein</fullName>
    </recommendedName>
</protein>